<dbReference type="RefSeq" id="WP_345353242.1">
    <property type="nucleotide sequence ID" value="NZ_BAABHJ010000005.1"/>
</dbReference>
<organism evidence="1 2">
    <name type="scientific">Actinoallomurus liliacearum</name>
    <dbReference type="NCBI Taxonomy" id="1080073"/>
    <lineage>
        <taxon>Bacteria</taxon>
        <taxon>Bacillati</taxon>
        <taxon>Actinomycetota</taxon>
        <taxon>Actinomycetes</taxon>
        <taxon>Streptosporangiales</taxon>
        <taxon>Thermomonosporaceae</taxon>
        <taxon>Actinoallomurus</taxon>
    </lineage>
</organism>
<comment type="caution">
    <text evidence="1">The sequence shown here is derived from an EMBL/GenBank/DDBJ whole genome shotgun (WGS) entry which is preliminary data.</text>
</comment>
<evidence type="ECO:0000313" key="1">
    <source>
        <dbReference type="EMBL" id="GAA4606911.1"/>
    </source>
</evidence>
<keyword evidence="2" id="KW-1185">Reference proteome</keyword>
<gene>
    <name evidence="1" type="ORF">GCM10023195_25600</name>
</gene>
<sequence>MASVAELKGAIAQAGEEAEQAVQLLVQAGGRAESALQYLIAVAQGSEHDALSGALGAMGQAVESIEECQKQIAAAIEEANAYAEGL</sequence>
<dbReference type="Proteomes" id="UP001500212">
    <property type="component" value="Unassembled WGS sequence"/>
</dbReference>
<accession>A0ABP8TJJ3</accession>
<proteinExistence type="predicted"/>
<name>A0ABP8TJJ3_9ACTN</name>
<evidence type="ECO:0000313" key="2">
    <source>
        <dbReference type="Proteomes" id="UP001500212"/>
    </source>
</evidence>
<reference evidence="2" key="1">
    <citation type="journal article" date="2019" name="Int. J. Syst. Evol. Microbiol.">
        <title>The Global Catalogue of Microorganisms (GCM) 10K type strain sequencing project: providing services to taxonomists for standard genome sequencing and annotation.</title>
        <authorList>
            <consortium name="The Broad Institute Genomics Platform"/>
            <consortium name="The Broad Institute Genome Sequencing Center for Infectious Disease"/>
            <person name="Wu L."/>
            <person name="Ma J."/>
        </authorList>
    </citation>
    <scope>NUCLEOTIDE SEQUENCE [LARGE SCALE GENOMIC DNA]</scope>
    <source>
        <strain evidence="2">JCM 17938</strain>
    </source>
</reference>
<protein>
    <submittedName>
        <fullName evidence="1">Uncharacterized protein</fullName>
    </submittedName>
</protein>
<dbReference type="EMBL" id="BAABHJ010000005">
    <property type="protein sequence ID" value="GAA4606911.1"/>
    <property type="molecule type" value="Genomic_DNA"/>
</dbReference>